<evidence type="ECO:0000313" key="2">
    <source>
        <dbReference type="Proteomes" id="UP001157017"/>
    </source>
</evidence>
<gene>
    <name evidence="1" type="ORF">GCM10025868_27350</name>
</gene>
<reference evidence="2" key="1">
    <citation type="journal article" date="2019" name="Int. J. Syst. Evol. Microbiol.">
        <title>The Global Catalogue of Microorganisms (GCM) 10K type strain sequencing project: providing services to taxonomists for standard genome sequencing and annotation.</title>
        <authorList>
            <consortium name="The Broad Institute Genomics Platform"/>
            <consortium name="The Broad Institute Genome Sequencing Center for Infectious Disease"/>
            <person name="Wu L."/>
            <person name="Ma J."/>
        </authorList>
    </citation>
    <scope>NUCLEOTIDE SEQUENCE [LARGE SCALE GENOMIC DNA]</scope>
    <source>
        <strain evidence="2">NBRC 108730</strain>
    </source>
</reference>
<sequence length="126" mass="14179">MTPVTLGREWATAAQATRAFGRTGRTDPTRLAVAVALIRERGTGDHALVDTGEEDEYEAPEGRVLYRQHRRYERDRTLVARKKAAVRKQGLPDEFEFGGQRDAATFKQARQRGECGRCLECLEGSR</sequence>
<dbReference type="Proteomes" id="UP001157017">
    <property type="component" value="Unassembled WGS sequence"/>
</dbReference>
<comment type="caution">
    <text evidence="1">The sequence shown here is derived from an EMBL/GenBank/DDBJ whole genome shotgun (WGS) entry which is preliminary data.</text>
</comment>
<evidence type="ECO:0000313" key="1">
    <source>
        <dbReference type="EMBL" id="GMA87485.1"/>
    </source>
</evidence>
<organism evidence="1 2">
    <name type="scientific">Angustibacter aerolatus</name>
    <dbReference type="NCBI Taxonomy" id="1162965"/>
    <lineage>
        <taxon>Bacteria</taxon>
        <taxon>Bacillati</taxon>
        <taxon>Actinomycetota</taxon>
        <taxon>Actinomycetes</taxon>
        <taxon>Kineosporiales</taxon>
        <taxon>Kineosporiaceae</taxon>
    </lineage>
</organism>
<protein>
    <submittedName>
        <fullName evidence="1">Uncharacterized protein</fullName>
    </submittedName>
</protein>
<proteinExistence type="predicted"/>
<dbReference type="EMBL" id="BSUZ01000001">
    <property type="protein sequence ID" value="GMA87485.1"/>
    <property type="molecule type" value="Genomic_DNA"/>
</dbReference>
<accession>A0ABQ6JJR8</accession>
<keyword evidence="2" id="KW-1185">Reference proteome</keyword>
<name>A0ABQ6JJR8_9ACTN</name>